<dbReference type="HOGENOM" id="CLU_1768133_0_0_1"/>
<organism evidence="1 2">
    <name type="scientific">Fusarium oxysporum NRRL 32931</name>
    <dbReference type="NCBI Taxonomy" id="660029"/>
    <lineage>
        <taxon>Eukaryota</taxon>
        <taxon>Fungi</taxon>
        <taxon>Dikarya</taxon>
        <taxon>Ascomycota</taxon>
        <taxon>Pezizomycotina</taxon>
        <taxon>Sordariomycetes</taxon>
        <taxon>Hypocreomycetidae</taxon>
        <taxon>Hypocreales</taxon>
        <taxon>Nectriaceae</taxon>
        <taxon>Fusarium</taxon>
        <taxon>Fusarium oxysporum species complex</taxon>
    </lineage>
</organism>
<reference evidence="1 2" key="1">
    <citation type="submission" date="2011-06" db="EMBL/GenBank/DDBJ databases">
        <title>The Genome Sequence of Fusarium oxysporum FOSC 3-a.</title>
        <authorList>
            <consortium name="The Broad Institute Genome Sequencing Platform"/>
            <person name="Ma L.-J."/>
            <person name="Gale L.R."/>
            <person name="Schwartz D.C."/>
            <person name="Zhou S."/>
            <person name="Corby-Kistler H."/>
            <person name="Young S.K."/>
            <person name="Zeng Q."/>
            <person name="Gargeya S."/>
            <person name="Fitzgerald M."/>
            <person name="Haas B."/>
            <person name="Abouelleil A."/>
            <person name="Alvarado L."/>
            <person name="Arachchi H.M."/>
            <person name="Berlin A."/>
            <person name="Brown A."/>
            <person name="Chapman S.B."/>
            <person name="Chen Z."/>
            <person name="Dunbar C."/>
            <person name="Freedman E."/>
            <person name="Gearin G."/>
            <person name="Gellesch M."/>
            <person name="Goldberg J."/>
            <person name="Griggs A."/>
            <person name="Gujja S."/>
            <person name="Heiman D."/>
            <person name="Howarth C."/>
            <person name="Larson L."/>
            <person name="Lui A."/>
            <person name="MacDonald P.J.P."/>
            <person name="Mehta T."/>
            <person name="Montmayeur A."/>
            <person name="Murphy C."/>
            <person name="Neiman D."/>
            <person name="Pearson M."/>
            <person name="Priest M."/>
            <person name="Roberts A."/>
            <person name="Saif S."/>
            <person name="Shea T."/>
            <person name="Shenoy N."/>
            <person name="Sisk P."/>
            <person name="Stolte C."/>
            <person name="Sykes S."/>
            <person name="Wortman J."/>
            <person name="Nusbaum C."/>
            <person name="Birren B."/>
        </authorList>
    </citation>
    <scope>NUCLEOTIDE SEQUENCE [LARGE SCALE GENOMIC DNA]</scope>
    <source>
        <strain evidence="2">FOSC 3-a</strain>
    </source>
</reference>
<evidence type="ECO:0000313" key="2">
    <source>
        <dbReference type="Proteomes" id="UP000030753"/>
    </source>
</evidence>
<proteinExistence type="predicted"/>
<protein>
    <submittedName>
        <fullName evidence="1">Uncharacterized protein</fullName>
    </submittedName>
</protein>
<accession>W9HP93</accession>
<name>W9HP93_FUSOX</name>
<sequence>MLVVEYYKRKRWKMAQVLPGGHWPYTYRCANLSSIQQLMQLLYPTVPMLLIKATSISLQPLCQTAQIYLALDLMIRLRQMNTAWLWPVRSTERRVGATKSGDELHSSSRKIKCLQLTIMSMAGNLQDTFVSIQNVRLLARHTNYQVV</sequence>
<dbReference type="AlphaFoldDB" id="W9HP93"/>
<gene>
    <name evidence="1" type="ORF">FOYG_14144</name>
</gene>
<dbReference type="Proteomes" id="UP000030753">
    <property type="component" value="Unassembled WGS sequence"/>
</dbReference>
<dbReference type="EMBL" id="JH717848">
    <property type="protein sequence ID" value="EWY82021.1"/>
    <property type="molecule type" value="Genomic_DNA"/>
</dbReference>
<evidence type="ECO:0000313" key="1">
    <source>
        <dbReference type="EMBL" id="EWY82021.1"/>
    </source>
</evidence>